<keyword evidence="2" id="KW-1185">Reference proteome</keyword>
<accession>A0ACC2V0L5</accession>
<evidence type="ECO:0000313" key="1">
    <source>
        <dbReference type="EMBL" id="KAJ9092475.1"/>
    </source>
</evidence>
<comment type="caution">
    <text evidence="1">The sequence shown here is derived from an EMBL/GenBank/DDBJ whole genome shotgun (WGS) entry which is preliminary data.</text>
</comment>
<reference evidence="1" key="1">
    <citation type="submission" date="2023-04" db="EMBL/GenBank/DDBJ databases">
        <title>Draft Genome sequencing of Naganishia species isolated from polar environments using Oxford Nanopore Technology.</title>
        <authorList>
            <person name="Leo P."/>
            <person name="Venkateswaran K."/>
        </authorList>
    </citation>
    <scope>NUCLEOTIDE SEQUENCE</scope>
    <source>
        <strain evidence="1">MNA-CCFEE 5262</strain>
    </source>
</reference>
<protein>
    <submittedName>
        <fullName evidence="1">Uncharacterized protein</fullName>
    </submittedName>
</protein>
<sequence>MSELKGLKQANDDVGVAPDESHSNYNAVDLNVCEERLGCGARQSIDEARRSTSAKRVAARNIRFQLRPLSPLATLQTSCRPNVDIQFPLSKSSPADSVGATSTVDRSANKSDVASFLRQVPKNSRRTRVPDEIRLSSTSTPISPYPIPHPPIHRPATAEGEEFTPIPWQRCVIESISPPAVLGISKQGRQRPLNNQMSRIMECRVVDSAQAAIANERAPGVDCPSRKIRCVLKGEWAGIVLETGDFVNIISPEVSDERLTTHTAAINDPLEIEFSHMSPENSLIVQPDILYPMTTMARAVGCARSSLVMGLVKRNGVYVPISFLPFSAILTLIAPFADQSTANRKVLYGNLQHELFQTMLRTRQFSPADIQAHLNALLLSPEYQLEMWSCGLTLEQVRTEVGCKARLSLAAFGDKWVGGEPKTEAVLQNQYSNPTLVITGLHDIEESILSPKWGMTGRSDASVHVSISAPKGDPKSSDPANPSMLYIQSGPMPLEIKAGSNWAEGEHKAQTRLYALLMEERYRTPIKSGLLYYTQTDSMHQVPAGMRDIRASLMLRNHLAQYTARQRVVHEDSTLEHGFGTDLTRSGTAYETYSASIRRANDAATKVVPAGDRQSARLEVDLPGSHLDSGTDCYSIDVVPATHRERPILPPTIDNKLGMRAAVDKINHHSRDPIAKLYKEKTGHLTPEDLDFFAHWENLITIEEQDIQRLKVQLWTMTASEREKNGRCFADMIILEQTDGPMAAGFHRHRVTFARVPQSSVSSTLLDGHLEEDDRVVLSIEPDLLSLARGVVMELTSTQVVIGVEERLDVQALLGRTRRVSMPVVWRLDKDDMLAGTGKMRTNIAHLFRANNAGGDYRRLELIVHLHPPRFEHRRATGDSQHPGISQSRSKSGVEEGIHGKRLCLDSGPTWNWKKDHDYGDHLGTCHKGTEPLVNQHDTCGRHVDKMHPSVRHLSLDGLSPADLDEWNDRLFGPQIVATTCLAIDHAIFGRRHFDYCVVDNASQMTLPTCIGPLRFADTFVLVGDHVQTAPLVSADWTSYLPKANPKFPQVRSAEAKRGGMDVNLLNHLSRHHPEAAVELAYQYRMNDDIMSVANTLIYDNHLKCGSEAIANQRLDFAEHRVHCAGDSCWIDKVMQPRWASSAIPQDQPLNDVCNSVKTIFLNTDQVPAVTPHAVDSALHAVDASLILQLTTELVARGIQPDQIGVITPDNKQMKTISAVLQDMKDIEVMTADKSAGKEKDCVIISLARSVGSNEKLIIIGSKLTLSTTERLLPALLSLYEERKWILDLPKDAEAMHSGAVDPLVSPGPDNNDGQRTALKRRRVATLSQSLIDGKPCMRDILNDMKDA</sequence>
<gene>
    <name evidence="1" type="ORF">QFC20_007362</name>
</gene>
<dbReference type="Proteomes" id="UP001230649">
    <property type="component" value="Unassembled WGS sequence"/>
</dbReference>
<evidence type="ECO:0000313" key="2">
    <source>
        <dbReference type="Proteomes" id="UP001230649"/>
    </source>
</evidence>
<organism evidence="1 2">
    <name type="scientific">Naganishia adeliensis</name>
    <dbReference type="NCBI Taxonomy" id="92952"/>
    <lineage>
        <taxon>Eukaryota</taxon>
        <taxon>Fungi</taxon>
        <taxon>Dikarya</taxon>
        <taxon>Basidiomycota</taxon>
        <taxon>Agaricomycotina</taxon>
        <taxon>Tremellomycetes</taxon>
        <taxon>Filobasidiales</taxon>
        <taxon>Filobasidiaceae</taxon>
        <taxon>Naganishia</taxon>
    </lineage>
</organism>
<dbReference type="EMBL" id="JASBWS010000173">
    <property type="protein sequence ID" value="KAJ9092475.1"/>
    <property type="molecule type" value="Genomic_DNA"/>
</dbReference>
<name>A0ACC2V0L5_9TREE</name>
<proteinExistence type="predicted"/>